<reference evidence="2 3" key="1">
    <citation type="journal article" date="2019" name="Fungal Biol. Biotechnol.">
        <title>Draft genome sequence of fastidious pathogen Ceratobasidium theobromae, which causes vascular-streak dieback in Theobroma cacao.</title>
        <authorList>
            <person name="Ali S.S."/>
            <person name="Asman A."/>
            <person name="Shao J."/>
            <person name="Firmansyah A.P."/>
            <person name="Susilo A.W."/>
            <person name="Rosmana A."/>
            <person name="McMahon P."/>
            <person name="Junaid M."/>
            <person name="Guest D."/>
            <person name="Kheng T.Y."/>
            <person name="Meinhardt L.W."/>
            <person name="Bailey B.A."/>
        </authorList>
    </citation>
    <scope>NUCLEOTIDE SEQUENCE [LARGE SCALE GENOMIC DNA]</scope>
    <source>
        <strain evidence="2 3">CT2</strain>
    </source>
</reference>
<comment type="caution">
    <text evidence="2">The sequence shown here is derived from an EMBL/GenBank/DDBJ whole genome shotgun (WGS) entry which is preliminary data.</text>
</comment>
<accession>A0A5N5QN15</accession>
<dbReference type="Proteomes" id="UP000383932">
    <property type="component" value="Unassembled WGS sequence"/>
</dbReference>
<organism evidence="2 3">
    <name type="scientific">Ceratobasidium theobromae</name>
    <dbReference type="NCBI Taxonomy" id="1582974"/>
    <lineage>
        <taxon>Eukaryota</taxon>
        <taxon>Fungi</taxon>
        <taxon>Dikarya</taxon>
        <taxon>Basidiomycota</taxon>
        <taxon>Agaricomycotina</taxon>
        <taxon>Agaricomycetes</taxon>
        <taxon>Cantharellales</taxon>
        <taxon>Ceratobasidiaceae</taxon>
        <taxon>Ceratobasidium</taxon>
    </lineage>
</organism>
<feature type="compositionally biased region" description="Pro residues" evidence="1">
    <location>
        <begin position="262"/>
        <end position="277"/>
    </location>
</feature>
<feature type="region of interest" description="Disordered" evidence="1">
    <location>
        <begin position="164"/>
        <end position="216"/>
    </location>
</feature>
<protein>
    <submittedName>
        <fullName evidence="2">Uncharacterized protein</fullName>
    </submittedName>
</protein>
<feature type="region of interest" description="Disordered" evidence="1">
    <location>
        <begin position="231"/>
        <end position="297"/>
    </location>
</feature>
<evidence type="ECO:0000256" key="1">
    <source>
        <dbReference type="SAM" id="MobiDB-lite"/>
    </source>
</evidence>
<gene>
    <name evidence="2" type="ORF">CTheo_3345</name>
</gene>
<dbReference type="AlphaFoldDB" id="A0A5N5QN15"/>
<keyword evidence="3" id="KW-1185">Reference proteome</keyword>
<name>A0A5N5QN15_9AGAM</name>
<evidence type="ECO:0000313" key="2">
    <source>
        <dbReference type="EMBL" id="KAB5593182.1"/>
    </source>
</evidence>
<dbReference type="EMBL" id="SSOP01000043">
    <property type="protein sequence ID" value="KAB5593182.1"/>
    <property type="molecule type" value="Genomic_DNA"/>
</dbReference>
<sequence>MVVLHSPSSRLYPASSGLDDHAYGHSYVLVSPPPQDLQLHYMMAQPQQPLSPGATFMASCLPENPRSGRSSVEQLTKALAAPEDASSRFDATLFKAHPRQLAGLELRPRMANIERRASAKREQACREANRMYMEESSGLPAPEPHIQPAVVQETGSPQRKMHYIPAAAQPSRPSYLGQPSSPRRHSYKYECASASLPTPPSSSPSSPLEKHPVPPPRYSYIFEGSDAFSYAPPSYSSPPPSPQRPHLSSPPKYHCGYGYAPATPPSSPPKQHPPPSPKSSHVYEPVLEPTLPHPSAGGVVAADAALKKFRRFALAARETKGDNIKIDELIASYPELADSLVDEVVIDCDPARV</sequence>
<proteinExistence type="predicted"/>
<evidence type="ECO:0000313" key="3">
    <source>
        <dbReference type="Proteomes" id="UP000383932"/>
    </source>
</evidence>
<dbReference type="OrthoDB" id="3229261at2759"/>